<feature type="region of interest" description="Disordered" evidence="1">
    <location>
        <begin position="1"/>
        <end position="68"/>
    </location>
</feature>
<protein>
    <submittedName>
        <fullName evidence="2">B3 domain-containing protein REM14</fullName>
    </submittedName>
</protein>
<dbReference type="Proteomes" id="UP001219518">
    <property type="component" value="Unassembled WGS sequence"/>
</dbReference>
<dbReference type="AlphaFoldDB" id="A0AAE1HXB3"/>
<evidence type="ECO:0000313" key="3">
    <source>
        <dbReference type="Proteomes" id="UP001219518"/>
    </source>
</evidence>
<accession>A0AAE1HXB3</accession>
<sequence>MARKDSSSSDHHAWSGLDLAPESPSWSRLRLPIPTRANGSGEIITGSGGVNEGKARQGKAGQGRAGQGKAGLKALQKIKYKI</sequence>
<keyword evidence="3" id="KW-1185">Reference proteome</keyword>
<evidence type="ECO:0000313" key="2">
    <source>
        <dbReference type="EMBL" id="KAK3929228.1"/>
    </source>
</evidence>
<comment type="caution">
    <text evidence="2">The sequence shown here is derived from an EMBL/GenBank/DDBJ whole genome shotgun (WGS) entry which is preliminary data.</text>
</comment>
<name>A0AAE1HXB3_9NEOP</name>
<reference evidence="2" key="2">
    <citation type="journal article" date="2023" name="BMC Genomics">
        <title>Pest status, molecular evolution, and epigenetic factors derived from the genome assembly of Frankliniella fusca, a thysanopteran phytovirus vector.</title>
        <authorList>
            <person name="Catto M.A."/>
            <person name="Labadie P.E."/>
            <person name="Jacobson A.L."/>
            <person name="Kennedy G.G."/>
            <person name="Srinivasan R."/>
            <person name="Hunt B.G."/>
        </authorList>
    </citation>
    <scope>NUCLEOTIDE SEQUENCE</scope>
    <source>
        <strain evidence="2">PL_HMW_Pooled</strain>
    </source>
</reference>
<evidence type="ECO:0000256" key="1">
    <source>
        <dbReference type="SAM" id="MobiDB-lite"/>
    </source>
</evidence>
<reference evidence="2" key="1">
    <citation type="submission" date="2021-07" db="EMBL/GenBank/DDBJ databases">
        <authorList>
            <person name="Catto M.A."/>
            <person name="Jacobson A."/>
            <person name="Kennedy G."/>
            <person name="Labadie P."/>
            <person name="Hunt B.G."/>
            <person name="Srinivasan R."/>
        </authorList>
    </citation>
    <scope>NUCLEOTIDE SEQUENCE</scope>
    <source>
        <strain evidence="2">PL_HMW_Pooled</strain>
        <tissue evidence="2">Head</tissue>
    </source>
</reference>
<dbReference type="EMBL" id="JAHWGI010001390">
    <property type="protein sequence ID" value="KAK3929228.1"/>
    <property type="molecule type" value="Genomic_DNA"/>
</dbReference>
<feature type="compositionally biased region" description="Basic and acidic residues" evidence="1">
    <location>
        <begin position="1"/>
        <end position="13"/>
    </location>
</feature>
<gene>
    <name evidence="2" type="ORF">KUF71_017688</name>
</gene>
<proteinExistence type="predicted"/>
<organism evidence="2 3">
    <name type="scientific">Frankliniella fusca</name>
    <dbReference type="NCBI Taxonomy" id="407009"/>
    <lineage>
        <taxon>Eukaryota</taxon>
        <taxon>Metazoa</taxon>
        <taxon>Ecdysozoa</taxon>
        <taxon>Arthropoda</taxon>
        <taxon>Hexapoda</taxon>
        <taxon>Insecta</taxon>
        <taxon>Pterygota</taxon>
        <taxon>Neoptera</taxon>
        <taxon>Paraneoptera</taxon>
        <taxon>Thysanoptera</taxon>
        <taxon>Terebrantia</taxon>
        <taxon>Thripoidea</taxon>
        <taxon>Thripidae</taxon>
        <taxon>Frankliniella</taxon>
    </lineage>
</organism>